<dbReference type="PRINTS" id="PR00111">
    <property type="entry name" value="ABHYDROLASE"/>
</dbReference>
<dbReference type="InterPro" id="IPR050228">
    <property type="entry name" value="Carboxylesterase_BioH"/>
</dbReference>
<dbReference type="Gene3D" id="3.40.50.1820">
    <property type="entry name" value="alpha/beta hydrolase"/>
    <property type="match status" value="1"/>
</dbReference>
<dbReference type="PANTHER" id="PTHR43194:SF2">
    <property type="entry name" value="PEROXISOMAL MEMBRANE PROTEIN LPX1"/>
    <property type="match status" value="1"/>
</dbReference>
<reference evidence="3" key="1">
    <citation type="submission" date="2019-12" db="EMBL/GenBank/DDBJ databases">
        <title>Complete genome of Terracaulis silvestris 0127_4.</title>
        <authorList>
            <person name="Vieira S."/>
            <person name="Riedel T."/>
            <person name="Sproer C."/>
            <person name="Pascual J."/>
            <person name="Boedeker C."/>
            <person name="Overmann J."/>
        </authorList>
    </citation>
    <scope>NUCLEOTIDE SEQUENCE [LARGE SCALE GENOMIC DNA]</scope>
    <source>
        <strain evidence="3">0127_4</strain>
    </source>
</reference>
<dbReference type="SUPFAM" id="SSF53474">
    <property type="entry name" value="alpha/beta-Hydrolases"/>
    <property type="match status" value="1"/>
</dbReference>
<dbReference type="RefSeq" id="WP_158764765.1">
    <property type="nucleotide sequence ID" value="NZ_CP047045.1"/>
</dbReference>
<keyword evidence="3" id="KW-1185">Reference proteome</keyword>
<feature type="domain" description="AB hydrolase-1" evidence="1">
    <location>
        <begin position="30"/>
        <end position="260"/>
    </location>
</feature>
<dbReference type="InterPro" id="IPR029058">
    <property type="entry name" value="AB_hydrolase_fold"/>
</dbReference>
<dbReference type="Proteomes" id="UP000431269">
    <property type="component" value="Chromosome"/>
</dbReference>
<dbReference type="Pfam" id="PF00561">
    <property type="entry name" value="Abhydrolase_1"/>
    <property type="match status" value="1"/>
</dbReference>
<dbReference type="EMBL" id="CP047045">
    <property type="protein sequence ID" value="QGZ93773.1"/>
    <property type="molecule type" value="Genomic_DNA"/>
</dbReference>
<gene>
    <name evidence="2" type="primary">dehH1</name>
    <name evidence="2" type="ORF">DSM104635_00586</name>
</gene>
<dbReference type="PANTHER" id="PTHR43194">
    <property type="entry name" value="HYDROLASE ALPHA/BETA FOLD FAMILY"/>
    <property type="match status" value="1"/>
</dbReference>
<sequence>MSESELIPFATPDGLSLAGEIRGPADGALVALLHGGGQTRHAWTGVATQLATAGFRAMTYDARGHGDSAWSDQGDYELTTHARDLQAVLRTFGKPVAVVGASMGGVSGLLTAAEAPELLSALVLVDIVPRFSPQGVERIRTFMQSHPQGFATLDEVAAAVSAYNPGRTRPADPAGLMKNLRSGDDGRLRWHWDPAIMNAAPTHAVGDALTDALSRLPASLPTLLVRGAESDVVDADGLEEFRRHAPHAEVASIARAGHMVAGDRNDAFSGAVLPYLRRVLS</sequence>
<name>A0A6I6MRK7_9CAUL</name>
<accession>A0A6I6MRK7</accession>
<proteinExistence type="predicted"/>
<dbReference type="KEGG" id="tsv:DSM104635_00586"/>
<evidence type="ECO:0000259" key="1">
    <source>
        <dbReference type="Pfam" id="PF00561"/>
    </source>
</evidence>
<evidence type="ECO:0000313" key="2">
    <source>
        <dbReference type="EMBL" id="QGZ93773.1"/>
    </source>
</evidence>
<dbReference type="EC" id="3.8.1.3" evidence="2"/>
<protein>
    <submittedName>
        <fullName evidence="2">Haloacetate dehalogenase H-1</fullName>
        <ecNumber evidence="2">3.8.1.3</ecNumber>
    </submittedName>
</protein>
<organism evidence="2 3">
    <name type="scientific">Terricaulis silvestris</name>
    <dbReference type="NCBI Taxonomy" id="2686094"/>
    <lineage>
        <taxon>Bacteria</taxon>
        <taxon>Pseudomonadati</taxon>
        <taxon>Pseudomonadota</taxon>
        <taxon>Alphaproteobacteria</taxon>
        <taxon>Caulobacterales</taxon>
        <taxon>Caulobacteraceae</taxon>
        <taxon>Terricaulis</taxon>
    </lineage>
</organism>
<dbReference type="AlphaFoldDB" id="A0A6I6MRK7"/>
<dbReference type="InterPro" id="IPR000073">
    <property type="entry name" value="AB_hydrolase_1"/>
</dbReference>
<evidence type="ECO:0000313" key="3">
    <source>
        <dbReference type="Proteomes" id="UP000431269"/>
    </source>
</evidence>
<dbReference type="GO" id="GO:0018785">
    <property type="term" value="F:haloacetate dehalogenase activity"/>
    <property type="evidence" value="ECO:0007669"/>
    <property type="project" value="UniProtKB-EC"/>
</dbReference>
<keyword evidence="2" id="KW-0378">Hydrolase</keyword>